<proteinExistence type="inferred from homology"/>
<comment type="catalytic activity">
    <reaction evidence="3">
        <text>a long-chain fatty aldehyde + holo-[ACP] + NAD(+) = a long-chain fatty acyl-[ACP] + NADH + H(+)</text>
        <dbReference type="Rhea" id="RHEA:54180"/>
        <dbReference type="Rhea" id="RHEA-COMP:9685"/>
        <dbReference type="Rhea" id="RHEA-COMP:12682"/>
        <dbReference type="ChEBI" id="CHEBI:15378"/>
        <dbReference type="ChEBI" id="CHEBI:17176"/>
        <dbReference type="ChEBI" id="CHEBI:57540"/>
        <dbReference type="ChEBI" id="CHEBI:57945"/>
        <dbReference type="ChEBI" id="CHEBI:64479"/>
        <dbReference type="ChEBI" id="CHEBI:133243"/>
        <dbReference type="EC" id="1.2.1.80"/>
    </reaction>
</comment>
<dbReference type="EMBL" id="JAFIRA010000006">
    <property type="protein sequence ID" value="MCJ2542111.1"/>
    <property type="molecule type" value="Genomic_DNA"/>
</dbReference>
<accession>A0ABT0C8M1</accession>
<comment type="caution">
    <text evidence="5">The sequence shown here is derived from an EMBL/GenBank/DDBJ whole genome shotgun (WGS) entry which is preliminary data.</text>
</comment>
<dbReference type="Gene3D" id="3.40.50.720">
    <property type="entry name" value="NAD(P)-binding Rossmann-like Domain"/>
    <property type="match status" value="1"/>
</dbReference>
<evidence type="ECO:0000256" key="2">
    <source>
        <dbReference type="ARBA" id="ARBA00023002"/>
    </source>
</evidence>
<evidence type="ECO:0000259" key="4">
    <source>
        <dbReference type="Pfam" id="PF01488"/>
    </source>
</evidence>
<dbReference type="InterPro" id="IPR016836">
    <property type="entry name" value="AAR"/>
</dbReference>
<dbReference type="Pfam" id="PF01488">
    <property type="entry name" value="Shikimate_DH"/>
    <property type="match status" value="1"/>
</dbReference>
<comment type="cofactor">
    <cofactor evidence="3">
        <name>a divalent metal cation</name>
        <dbReference type="ChEBI" id="CHEBI:60240"/>
    </cofactor>
</comment>
<protein>
    <recommendedName>
        <fullName evidence="3">Long-chain acyl-[acyl-carrier-protein] reductase</fullName>
        <shortName evidence="3">AAR</shortName>
        <ecNumber evidence="3">1.2.1.80</ecNumber>
    </recommendedName>
</protein>
<dbReference type="PANTHER" id="PTHR43086">
    <property type="entry name" value="VERY-LONG-CHAIN 3-OXOOACYL-COA REDUCTASE"/>
    <property type="match status" value="1"/>
</dbReference>
<dbReference type="NCBIfam" id="TIGR04058">
    <property type="entry name" value="AcACP_reductase"/>
    <property type="match status" value="1"/>
</dbReference>
<dbReference type="PANTHER" id="PTHR43086:SF3">
    <property type="entry name" value="NADP-DEPENDENT 3-HYDROXY ACID DEHYDROGENASE YDFG"/>
    <property type="match status" value="1"/>
</dbReference>
<dbReference type="SUPFAM" id="SSF51735">
    <property type="entry name" value="NAD(P)-binding Rossmann-fold domains"/>
    <property type="match status" value="1"/>
</dbReference>
<dbReference type="Proteomes" id="UP000830835">
    <property type="component" value="Unassembled WGS sequence"/>
</dbReference>
<dbReference type="InterPro" id="IPR036291">
    <property type="entry name" value="NAD(P)-bd_dom_sf"/>
</dbReference>
<keyword evidence="3" id="KW-0520">NAD</keyword>
<evidence type="ECO:0000313" key="6">
    <source>
        <dbReference type="Proteomes" id="UP000830835"/>
    </source>
</evidence>
<dbReference type="EC" id="1.2.1.80" evidence="3"/>
<comment type="catalytic activity">
    <reaction evidence="3">
        <text>a long-chain fatty aldehyde + holo-[ACP] + NADP(+) = a long-chain fatty acyl-[ACP] + NADPH + H(+)</text>
        <dbReference type="Rhea" id="RHEA:54176"/>
        <dbReference type="Rhea" id="RHEA-COMP:9685"/>
        <dbReference type="Rhea" id="RHEA-COMP:12682"/>
        <dbReference type="ChEBI" id="CHEBI:15378"/>
        <dbReference type="ChEBI" id="CHEBI:17176"/>
        <dbReference type="ChEBI" id="CHEBI:57783"/>
        <dbReference type="ChEBI" id="CHEBI:58349"/>
        <dbReference type="ChEBI" id="CHEBI:64479"/>
        <dbReference type="ChEBI" id="CHEBI:133243"/>
        <dbReference type="EC" id="1.2.1.80"/>
    </reaction>
</comment>
<dbReference type="PIRSF" id="PIRSF026396">
    <property type="entry name" value="UCP026396_short-chain_DH"/>
    <property type="match status" value="1"/>
</dbReference>
<feature type="domain" description="Quinate/shikimate 5-dehydrogenase/glutamyl-tRNA reductase" evidence="4">
    <location>
        <begin position="146"/>
        <end position="263"/>
    </location>
</feature>
<dbReference type="InterPro" id="IPR006151">
    <property type="entry name" value="Shikm_DH/Glu-tRNA_Rdtase"/>
</dbReference>
<sequence length="341" mass="37821">MFGLIGHLTSLTHAQRVADKLGYPEYADSDLEFWCMAPPQVVDEITVTSITGQKIHGQYVESCFLPEMLAGGRVKAACRKILNAMALAQRRGLSITALGGFSSIIFENFRLDSLRRVRNIDLEVQRFTTGNTHTAYIICQQLQLAAQRYVMDLAAATVAVVGASGDIGSAICQWLAAHTQLGKLLLVARDRQRLEELQANLKQGEICSVEDALPRADFIVWVASMNQGMVLNPQVLRDPCVIIDGGYPKNIASSLQRQGVYVIDGGMVEHSLDIEWNIMQFLNVANPARQLFACFAESMLLEFEGLHTNFSWGRNLITLEKLDLIGQLSRKHGFRPLMPEA</sequence>
<organism evidence="5 6">
    <name type="scientific">Thermostichus vulcanus str. 'Rupite'</name>
    <dbReference type="NCBI Taxonomy" id="2813851"/>
    <lineage>
        <taxon>Bacteria</taxon>
        <taxon>Bacillati</taxon>
        <taxon>Cyanobacteriota</taxon>
        <taxon>Cyanophyceae</taxon>
        <taxon>Thermostichales</taxon>
        <taxon>Thermostichaceae</taxon>
        <taxon>Thermostichus</taxon>
    </lineage>
</organism>
<comment type="similarity">
    <text evidence="1 3">Belongs to the short-chain dehydrogenases/reductases (SDR) family.</text>
</comment>
<reference evidence="5" key="1">
    <citation type="submission" date="2021-02" db="EMBL/GenBank/DDBJ databases">
        <title>The CRISPR/cas machinery reduction and long-range gene transfer in the hot spring cyanobacterium Synechococcus.</title>
        <authorList>
            <person name="Dvorak P."/>
            <person name="Jahodarova E."/>
            <person name="Hasler P."/>
            <person name="Poulickova A."/>
        </authorList>
    </citation>
    <scope>NUCLEOTIDE SEQUENCE</scope>
    <source>
        <strain evidence="5">Rupite</strain>
    </source>
</reference>
<dbReference type="RefSeq" id="WP_244349338.1">
    <property type="nucleotide sequence ID" value="NZ_JAFIRA010000006.1"/>
</dbReference>
<evidence type="ECO:0000313" key="5">
    <source>
        <dbReference type="EMBL" id="MCJ2542111.1"/>
    </source>
</evidence>
<evidence type="ECO:0000256" key="1">
    <source>
        <dbReference type="ARBA" id="ARBA00006484"/>
    </source>
</evidence>
<name>A0ABT0C8M1_THEVL</name>
<gene>
    <name evidence="5" type="ORF">JX360_04180</name>
</gene>
<keyword evidence="6" id="KW-1185">Reference proteome</keyword>
<comment type="function">
    <text evidence="3">Catalyzes the NADP-dependent reduction of long-chain acyl-ACP to the corresponding fatty aldehyde. Involved in the biosynthesis of alkanes, mainly heptadecane and pentadecane, by producing the fatty aldehydes used by aldehyde decarbonylase.</text>
</comment>
<dbReference type="GO" id="GO:0016491">
    <property type="term" value="F:oxidoreductase activity"/>
    <property type="evidence" value="ECO:0007669"/>
    <property type="project" value="UniProtKB-KW"/>
</dbReference>
<keyword evidence="2 3" id="KW-0560">Oxidoreductase</keyword>
<evidence type="ECO:0000256" key="3">
    <source>
        <dbReference type="PIRNR" id="PIRNR026396"/>
    </source>
</evidence>